<proteinExistence type="predicted"/>
<dbReference type="InterPro" id="IPR044066">
    <property type="entry name" value="TRIAD_supradom"/>
</dbReference>
<dbReference type="GO" id="GO:0004842">
    <property type="term" value="F:ubiquitin-protein transferase activity"/>
    <property type="evidence" value="ECO:0007669"/>
    <property type="project" value="TreeGrafter"/>
</dbReference>
<dbReference type="EMBL" id="CH477842">
    <property type="protein sequence ID" value="EAT35743.1"/>
    <property type="molecule type" value="Genomic_DNA"/>
</dbReference>
<comment type="pathway">
    <text evidence="1">Protein modification; protein ubiquitination.</text>
</comment>
<evidence type="ECO:0000256" key="8">
    <source>
        <dbReference type="PROSITE-ProRule" id="PRU00175"/>
    </source>
</evidence>
<dbReference type="STRING" id="7159.Q16N10"/>
<accession>Q16N10</accession>
<dbReference type="InterPro" id="IPR051628">
    <property type="entry name" value="LUBAC_E3_Ligases"/>
</dbReference>
<dbReference type="VEuPathDB" id="VectorBase:AAEL014066"/>
<keyword evidence="7" id="KW-0862">Zinc</keyword>
<dbReference type="GO" id="GO:0008270">
    <property type="term" value="F:zinc ion binding"/>
    <property type="evidence" value="ECO:0007669"/>
    <property type="project" value="UniProtKB-KW"/>
</dbReference>
<dbReference type="Proteomes" id="UP000682892">
    <property type="component" value="Unassembled WGS sequence"/>
</dbReference>
<dbReference type="eggNOG" id="KOG1815">
    <property type="taxonomic scope" value="Eukaryota"/>
</dbReference>
<dbReference type="PhylomeDB" id="Q16N10"/>
<keyword evidence="5 8" id="KW-0863">Zinc-finger</keyword>
<evidence type="ECO:0000313" key="11">
    <source>
        <dbReference type="EMBL" id="EAT35743.1"/>
    </source>
</evidence>
<organism evidence="11 12">
    <name type="scientific">Aedes aegypti</name>
    <name type="common">Yellowfever mosquito</name>
    <name type="synonym">Culex aegypti</name>
    <dbReference type="NCBI Taxonomy" id="7159"/>
    <lineage>
        <taxon>Eukaryota</taxon>
        <taxon>Metazoa</taxon>
        <taxon>Ecdysozoa</taxon>
        <taxon>Arthropoda</taxon>
        <taxon>Hexapoda</taxon>
        <taxon>Insecta</taxon>
        <taxon>Pterygota</taxon>
        <taxon>Neoptera</taxon>
        <taxon>Endopterygota</taxon>
        <taxon>Diptera</taxon>
        <taxon>Nematocera</taxon>
        <taxon>Culicoidea</taxon>
        <taxon>Culicidae</taxon>
        <taxon>Culicinae</taxon>
        <taxon>Aedini</taxon>
        <taxon>Aedes</taxon>
        <taxon>Stegomyia</taxon>
    </lineage>
</organism>
<keyword evidence="2" id="KW-0808">Transferase</keyword>
<keyword evidence="3" id="KW-0479">Metal-binding</keyword>
<protein>
    <submittedName>
        <fullName evidence="11">AAEL012112-PA</fullName>
    </submittedName>
</protein>
<dbReference type="InterPro" id="IPR001841">
    <property type="entry name" value="Znf_RING"/>
</dbReference>
<reference evidence="11" key="1">
    <citation type="submission" date="2005-10" db="EMBL/GenBank/DDBJ databases">
        <authorList>
            <person name="Loftus B.J."/>
            <person name="Nene V.M."/>
            <person name="Hannick L.I."/>
            <person name="Bidwell S."/>
            <person name="Haas B."/>
            <person name="Amedeo P."/>
            <person name="Orvis J."/>
            <person name="Wortman J.R."/>
            <person name="White O.R."/>
            <person name="Salzberg S."/>
            <person name="Shumway M."/>
            <person name="Koo H."/>
            <person name="Zhao Y."/>
            <person name="Holmes M."/>
            <person name="Miller J."/>
            <person name="Schatz M."/>
            <person name="Pop M."/>
            <person name="Pai G."/>
            <person name="Utterback T."/>
            <person name="Rogers Y.-H."/>
            <person name="Kravitz S."/>
            <person name="Fraser C.M."/>
        </authorList>
    </citation>
    <scope>NUCLEOTIDE SEQUENCE</scope>
    <source>
        <strain evidence="11">Liverpool</strain>
    </source>
</reference>
<dbReference type="GO" id="GO:0097039">
    <property type="term" value="P:protein linear polyubiquitination"/>
    <property type="evidence" value="ECO:0007669"/>
    <property type="project" value="TreeGrafter"/>
</dbReference>
<dbReference type="GO" id="GO:0071797">
    <property type="term" value="C:LUBAC complex"/>
    <property type="evidence" value="ECO:0007669"/>
    <property type="project" value="TreeGrafter"/>
</dbReference>
<dbReference type="Gene3D" id="1.20.120.1750">
    <property type="match status" value="1"/>
</dbReference>
<dbReference type="SUPFAM" id="SSF57850">
    <property type="entry name" value="RING/U-box"/>
    <property type="match status" value="3"/>
</dbReference>
<dbReference type="GO" id="GO:0043161">
    <property type="term" value="P:proteasome-mediated ubiquitin-dependent protein catabolic process"/>
    <property type="evidence" value="ECO:0007669"/>
    <property type="project" value="TreeGrafter"/>
</dbReference>
<dbReference type="OMA" id="SICHTEI"/>
<dbReference type="PANTHER" id="PTHR22770:SF13">
    <property type="entry name" value="RING-TYPE DOMAIN-CONTAINING PROTEIN"/>
    <property type="match status" value="1"/>
</dbReference>
<dbReference type="PANTHER" id="PTHR22770">
    <property type="entry name" value="UBIQUITIN CONJUGATING ENZYME 7 INTERACTING PROTEIN-RELATED"/>
    <property type="match status" value="1"/>
</dbReference>
<reference evidence="11" key="3">
    <citation type="submission" date="2012-09" db="EMBL/GenBank/DDBJ databases">
        <authorList>
            <consortium name="VectorBase"/>
        </authorList>
    </citation>
    <scope>NUCLEOTIDE SEQUENCE</scope>
    <source>
        <strain evidence="11">Liverpool</strain>
    </source>
</reference>
<gene>
    <name evidence="11" type="ORF">AaeL_AAEL012112</name>
</gene>
<evidence type="ECO:0000256" key="5">
    <source>
        <dbReference type="ARBA" id="ARBA00022771"/>
    </source>
</evidence>
<dbReference type="PROSITE" id="PS00518">
    <property type="entry name" value="ZF_RING_1"/>
    <property type="match status" value="1"/>
</dbReference>
<dbReference type="InterPro" id="IPR017907">
    <property type="entry name" value="Znf_RING_CS"/>
</dbReference>
<keyword evidence="6" id="KW-0833">Ubl conjugation pathway</keyword>
<dbReference type="AlphaFoldDB" id="Q16N10"/>
<evidence type="ECO:0000313" key="12">
    <source>
        <dbReference type="Proteomes" id="UP000682892"/>
    </source>
</evidence>
<dbReference type="PaxDb" id="7159-AAEL012112-PA"/>
<dbReference type="PROSITE" id="PS51873">
    <property type="entry name" value="TRIAD"/>
    <property type="match status" value="1"/>
</dbReference>
<evidence type="ECO:0000259" key="9">
    <source>
        <dbReference type="PROSITE" id="PS50089"/>
    </source>
</evidence>
<evidence type="ECO:0000256" key="6">
    <source>
        <dbReference type="ARBA" id="ARBA00022786"/>
    </source>
</evidence>
<evidence type="ECO:0000256" key="7">
    <source>
        <dbReference type="ARBA" id="ARBA00022833"/>
    </source>
</evidence>
<evidence type="ECO:0000256" key="3">
    <source>
        <dbReference type="ARBA" id="ARBA00022723"/>
    </source>
</evidence>
<evidence type="ECO:0000256" key="4">
    <source>
        <dbReference type="ARBA" id="ARBA00022737"/>
    </source>
</evidence>
<dbReference type="HOGENOM" id="CLU_767721_0_0_1"/>
<feature type="domain" description="RING-type" evidence="10">
    <location>
        <begin position="25"/>
        <end position="302"/>
    </location>
</feature>
<dbReference type="GO" id="GO:0043130">
    <property type="term" value="F:ubiquitin binding"/>
    <property type="evidence" value="ECO:0007669"/>
    <property type="project" value="TreeGrafter"/>
</dbReference>
<evidence type="ECO:0000256" key="1">
    <source>
        <dbReference type="ARBA" id="ARBA00004906"/>
    </source>
</evidence>
<feature type="domain" description="RING-type" evidence="9">
    <location>
        <begin position="29"/>
        <end position="72"/>
    </location>
</feature>
<dbReference type="PROSITE" id="PS50089">
    <property type="entry name" value="ZF_RING_2"/>
    <property type="match status" value="1"/>
</dbReference>
<evidence type="ECO:0000256" key="2">
    <source>
        <dbReference type="ARBA" id="ARBA00022679"/>
    </source>
</evidence>
<sequence length="306" mass="33877">MASSTGSQYEQLLEMNKRSLNFNAEPSLCQLCDKLILPRLGIVLVNCLHTFCICCLKISLLRGSTVRCPFPKGRYECVGILEQREIEMLLSPQECTGFMSRQIGALQEATESIQMQLDLLKIASEASVVLNPETFECPICMDTCQAYKEYYCYLERSLKKAELSADNSFHCKTPDCAGWCLVEDNVTVFHCPVCKAQNCVPCEALHAGVTCQAFKDKSAAQTTDRLSQEEIDRMVSTGIAMRCPKCRIALTKIAGCDGIICSVCKTHVCWATRGPRWGPRGPGDTTGGCRCNVNGIRCHVNCQNCH</sequence>
<keyword evidence="4" id="KW-0677">Repeat</keyword>
<name>Q16N10_AEDAE</name>
<evidence type="ECO:0000259" key="10">
    <source>
        <dbReference type="PROSITE" id="PS51873"/>
    </source>
</evidence>
<reference evidence="11" key="2">
    <citation type="journal article" date="2007" name="Science">
        <title>Genome sequence of Aedes aegypti, a major arbovirus vector.</title>
        <authorList>
            <person name="Nene V."/>
            <person name="Wortman J.R."/>
            <person name="Lawson D."/>
            <person name="Haas B."/>
            <person name="Kodira C."/>
            <person name="Tu Z.J."/>
            <person name="Loftus B."/>
            <person name="Xi Z."/>
            <person name="Megy K."/>
            <person name="Grabherr M."/>
            <person name="Ren Q."/>
            <person name="Zdobnov E.M."/>
            <person name="Lobo N.F."/>
            <person name="Campbell K.S."/>
            <person name="Brown S.E."/>
            <person name="Bonaldo M.F."/>
            <person name="Zhu J."/>
            <person name="Sinkins S.P."/>
            <person name="Hogenkamp D.G."/>
            <person name="Amedeo P."/>
            <person name="Arensburger P."/>
            <person name="Atkinson P.W."/>
            <person name="Bidwell S."/>
            <person name="Biedler J."/>
            <person name="Birney E."/>
            <person name="Bruggner R.V."/>
            <person name="Costas J."/>
            <person name="Coy M.R."/>
            <person name="Crabtree J."/>
            <person name="Crawford M."/>
            <person name="Debruyn B."/>
            <person name="Decaprio D."/>
            <person name="Eiglmeier K."/>
            <person name="Eisenstadt E."/>
            <person name="El-Dorry H."/>
            <person name="Gelbart W.M."/>
            <person name="Gomes S.L."/>
            <person name="Hammond M."/>
            <person name="Hannick L.I."/>
            <person name="Hogan J.R."/>
            <person name="Holmes M.H."/>
            <person name="Jaffe D."/>
            <person name="Johnston J.S."/>
            <person name="Kennedy R.C."/>
            <person name="Koo H."/>
            <person name="Kravitz S."/>
            <person name="Kriventseva E.V."/>
            <person name="Kulp D."/>
            <person name="Labutti K."/>
            <person name="Lee E."/>
            <person name="Li S."/>
            <person name="Lovin D.D."/>
            <person name="Mao C."/>
            <person name="Mauceli E."/>
            <person name="Menck C.F."/>
            <person name="Miller J.R."/>
            <person name="Montgomery P."/>
            <person name="Mori A."/>
            <person name="Nascimento A.L."/>
            <person name="Naveira H.F."/>
            <person name="Nusbaum C."/>
            <person name="O'leary S."/>
            <person name="Orvis J."/>
            <person name="Pertea M."/>
            <person name="Quesneville H."/>
            <person name="Reidenbach K.R."/>
            <person name="Rogers Y.H."/>
            <person name="Roth C.W."/>
            <person name="Schneider J.R."/>
            <person name="Schatz M."/>
            <person name="Shumway M."/>
            <person name="Stanke M."/>
            <person name="Stinson E.O."/>
            <person name="Tubio J.M."/>
            <person name="Vanzee J.P."/>
            <person name="Verjovski-Almeida S."/>
            <person name="Werner D."/>
            <person name="White O."/>
            <person name="Wyder S."/>
            <person name="Zeng Q."/>
            <person name="Zhao Q."/>
            <person name="Zhao Y."/>
            <person name="Hill C.A."/>
            <person name="Raikhel A.S."/>
            <person name="Soares M.B."/>
            <person name="Knudson D.L."/>
            <person name="Lee N.H."/>
            <person name="Galagan J."/>
            <person name="Salzberg S.L."/>
            <person name="Paulsen I.T."/>
            <person name="Dimopoulos G."/>
            <person name="Collins F.H."/>
            <person name="Birren B."/>
            <person name="Fraser-Liggett C.M."/>
            <person name="Severson D.W."/>
        </authorList>
    </citation>
    <scope>NUCLEOTIDE SEQUENCE [LARGE SCALE GENOMIC DNA]</scope>
    <source>
        <strain evidence="11">Liverpool</strain>
    </source>
</reference>